<feature type="region of interest" description="Disordered" evidence="11">
    <location>
        <begin position="645"/>
        <end position="673"/>
    </location>
</feature>
<feature type="compositionally biased region" description="Pro residues" evidence="11">
    <location>
        <begin position="658"/>
        <end position="667"/>
    </location>
</feature>
<dbReference type="Gene3D" id="1.10.132.10">
    <property type="match status" value="1"/>
</dbReference>
<evidence type="ECO:0000313" key="14">
    <source>
        <dbReference type="Proteomes" id="UP001281761"/>
    </source>
</evidence>
<dbReference type="CDD" id="cd00660">
    <property type="entry name" value="Topoisomer_IB_N"/>
    <property type="match status" value="1"/>
</dbReference>
<organism evidence="13 14">
    <name type="scientific">Blattamonas nauphoetae</name>
    <dbReference type="NCBI Taxonomy" id="2049346"/>
    <lineage>
        <taxon>Eukaryota</taxon>
        <taxon>Metamonada</taxon>
        <taxon>Preaxostyla</taxon>
        <taxon>Oxymonadida</taxon>
        <taxon>Blattamonas</taxon>
    </lineage>
</organism>
<comment type="caution">
    <text evidence="13">The sequence shown here is derived from an EMBL/GenBank/DDBJ whole genome shotgun (WGS) entry which is preliminary data.</text>
</comment>
<dbReference type="InterPro" id="IPR001631">
    <property type="entry name" value="TopoI"/>
</dbReference>
<comment type="similarity">
    <text evidence="2 9">Belongs to the type IB topoisomerase family.</text>
</comment>
<dbReference type="InterPro" id="IPR013499">
    <property type="entry name" value="TopoI_euk"/>
</dbReference>
<feature type="compositionally biased region" description="Basic and acidic residues" evidence="11">
    <location>
        <begin position="1"/>
        <end position="23"/>
    </location>
</feature>
<comment type="catalytic activity">
    <reaction evidence="1 9">
        <text>ATP-independent breakage of single-stranded DNA, followed by passage and rejoining.</text>
        <dbReference type="EC" id="5.6.2.1"/>
    </reaction>
</comment>
<dbReference type="InterPro" id="IPR011010">
    <property type="entry name" value="DNA_brk_join_enz"/>
</dbReference>
<feature type="compositionally biased region" description="Low complexity" evidence="11">
    <location>
        <begin position="851"/>
        <end position="861"/>
    </location>
</feature>
<evidence type="ECO:0000256" key="4">
    <source>
        <dbReference type="ARBA" id="ARBA00019632"/>
    </source>
</evidence>
<dbReference type="InterPro" id="IPR051062">
    <property type="entry name" value="Topoisomerase_IB"/>
</dbReference>
<dbReference type="Proteomes" id="UP001281761">
    <property type="component" value="Unassembled WGS sequence"/>
</dbReference>
<dbReference type="InterPro" id="IPR036202">
    <property type="entry name" value="TopoI_DNA-bd_euk_N_sf"/>
</dbReference>
<dbReference type="Pfam" id="PF02919">
    <property type="entry name" value="Topoisom_I_N"/>
    <property type="match status" value="1"/>
</dbReference>
<dbReference type="InterPro" id="IPR013030">
    <property type="entry name" value="DNA_topo_DNA_db_N_dom2"/>
</dbReference>
<feature type="coiled-coil region" evidence="10">
    <location>
        <begin position="580"/>
        <end position="622"/>
    </location>
</feature>
<dbReference type="InterPro" id="IPR014711">
    <property type="entry name" value="TopoI_cat_a-hlx-sub_euk"/>
</dbReference>
<dbReference type="PRINTS" id="PR00416">
    <property type="entry name" value="EUTPISMRASEI"/>
</dbReference>
<dbReference type="SUPFAM" id="SSF56349">
    <property type="entry name" value="DNA breaking-rejoining enzymes"/>
    <property type="match status" value="1"/>
</dbReference>
<feature type="region of interest" description="Disordered" evidence="11">
    <location>
        <begin position="806"/>
        <end position="963"/>
    </location>
</feature>
<evidence type="ECO:0000256" key="3">
    <source>
        <dbReference type="ARBA" id="ARBA00012891"/>
    </source>
</evidence>
<feature type="domain" description="DNA topoisomerase I eukaryotic-type" evidence="12">
    <location>
        <begin position="174"/>
        <end position="770"/>
    </location>
</feature>
<dbReference type="Gene3D" id="1.10.10.41">
    <property type="entry name" value="Yeast DNA topoisomerase - domain 1"/>
    <property type="match status" value="1"/>
</dbReference>
<keyword evidence="5 9" id="KW-0799">Topoisomerase</keyword>
<dbReference type="PANTHER" id="PTHR10290:SF3">
    <property type="entry name" value="DNA TOPOISOMERASE 1"/>
    <property type="match status" value="1"/>
</dbReference>
<feature type="compositionally biased region" description="Basic and acidic residues" evidence="11">
    <location>
        <begin position="494"/>
        <end position="511"/>
    </location>
</feature>
<evidence type="ECO:0000256" key="7">
    <source>
        <dbReference type="ARBA" id="ARBA00023235"/>
    </source>
</evidence>
<feature type="region of interest" description="Disordered" evidence="11">
    <location>
        <begin position="1"/>
        <end position="33"/>
    </location>
</feature>
<dbReference type="SUPFAM" id="SSF56741">
    <property type="entry name" value="Eukaryotic DNA topoisomerase I, N-terminal DNA-binding fragment"/>
    <property type="match status" value="1"/>
</dbReference>
<evidence type="ECO:0000313" key="13">
    <source>
        <dbReference type="EMBL" id="KAK2949096.1"/>
    </source>
</evidence>
<gene>
    <name evidence="13" type="ORF">BLNAU_15937</name>
</gene>
<keyword evidence="6 9" id="KW-0238">DNA-binding</keyword>
<dbReference type="GO" id="GO:0003917">
    <property type="term" value="F:DNA topoisomerase type I (single strand cut, ATP-independent) activity"/>
    <property type="evidence" value="ECO:0007669"/>
    <property type="project" value="UniProtKB-EC"/>
</dbReference>
<dbReference type="Gene3D" id="3.90.15.10">
    <property type="entry name" value="Topoisomerase I, Chain A, domain 3"/>
    <property type="match status" value="1"/>
</dbReference>
<dbReference type="SMART" id="SM00435">
    <property type="entry name" value="TOPEUc"/>
    <property type="match status" value="1"/>
</dbReference>
<dbReference type="PROSITE" id="PS52038">
    <property type="entry name" value="TOPO_IB_2"/>
    <property type="match status" value="1"/>
</dbReference>
<dbReference type="EC" id="5.6.2.1" evidence="3"/>
<dbReference type="InterPro" id="IPR025834">
    <property type="entry name" value="TopoI_C_dom"/>
</dbReference>
<dbReference type="InterPro" id="IPR013500">
    <property type="entry name" value="TopoI_cat_euk"/>
</dbReference>
<evidence type="ECO:0000259" key="12">
    <source>
        <dbReference type="SMART" id="SM00435"/>
    </source>
</evidence>
<proteinExistence type="inferred from homology"/>
<evidence type="ECO:0000256" key="9">
    <source>
        <dbReference type="PROSITE-ProRule" id="PRU01382"/>
    </source>
</evidence>
<keyword evidence="14" id="KW-1185">Reference proteome</keyword>
<dbReference type="EMBL" id="JARBJD010000162">
    <property type="protein sequence ID" value="KAK2949096.1"/>
    <property type="molecule type" value="Genomic_DNA"/>
</dbReference>
<feature type="compositionally biased region" description="Basic residues" evidence="11">
    <location>
        <begin position="841"/>
        <end position="850"/>
    </location>
</feature>
<feature type="compositionally biased region" description="Polar residues" evidence="11">
    <location>
        <begin position="903"/>
        <end position="912"/>
    </location>
</feature>
<name>A0ABQ9XAY8_9EUKA</name>
<reference evidence="13 14" key="1">
    <citation type="journal article" date="2022" name="bioRxiv">
        <title>Genomics of Preaxostyla Flagellates Illuminates Evolutionary Transitions and the Path Towards Mitochondrial Loss.</title>
        <authorList>
            <person name="Novak L.V.F."/>
            <person name="Treitli S.C."/>
            <person name="Pyrih J."/>
            <person name="Halakuc P."/>
            <person name="Pipaliya S.V."/>
            <person name="Vacek V."/>
            <person name="Brzon O."/>
            <person name="Soukal P."/>
            <person name="Eme L."/>
            <person name="Dacks J.B."/>
            <person name="Karnkowska A."/>
            <person name="Elias M."/>
            <person name="Hampl V."/>
        </authorList>
    </citation>
    <scope>NUCLEOTIDE SEQUENCE [LARGE SCALE GENOMIC DNA]</scope>
    <source>
        <strain evidence="13">NAU3</strain>
        <tissue evidence="13">Gut</tissue>
    </source>
</reference>
<keyword evidence="10" id="KW-0175">Coiled coil</keyword>
<feature type="compositionally biased region" description="Acidic residues" evidence="11">
    <location>
        <begin position="816"/>
        <end position="827"/>
    </location>
</feature>
<accession>A0ABQ9XAY8</accession>
<feature type="region of interest" description="Disordered" evidence="11">
    <location>
        <begin position="494"/>
        <end position="554"/>
    </location>
</feature>
<evidence type="ECO:0000256" key="6">
    <source>
        <dbReference type="ARBA" id="ARBA00023125"/>
    </source>
</evidence>
<evidence type="ECO:0000256" key="11">
    <source>
        <dbReference type="SAM" id="MobiDB-lite"/>
    </source>
</evidence>
<dbReference type="PANTHER" id="PTHR10290">
    <property type="entry name" value="DNA TOPOISOMERASE I"/>
    <property type="match status" value="1"/>
</dbReference>
<protein>
    <recommendedName>
        <fullName evidence="4">DNA topoisomerase 1</fullName>
        <ecNumber evidence="3">5.6.2.1</ecNumber>
    </recommendedName>
    <alternativeName>
        <fullName evidence="8">DNA topoisomerase I</fullName>
    </alternativeName>
</protein>
<dbReference type="Pfam" id="PF14370">
    <property type="entry name" value="Topo_C_assoc"/>
    <property type="match status" value="1"/>
</dbReference>
<evidence type="ECO:0000256" key="2">
    <source>
        <dbReference type="ARBA" id="ARBA00006645"/>
    </source>
</evidence>
<sequence length="963" mass="110341">MSDDKPKKIKRDDEDQGDEDKWWLKGSSGKGKEKWKTLSHNGLIFSPPYVPHGVKMLYDGKPVTLTPFQEEIATQYAQIMERDVAKRPIFQKNFFAQFKKILGKDHIIKEWAKCDFTPLYEYHMRQVEAKRQMTKEEKKVLSEKTKKETEKYQYAMVDGKKEKVGNFRVEAPGLFQGRGDHPRSGYIKRRIEPEDIIINIGEGEPIPELPPTRKWKKVVHLHDVTWLAAWKDPISNHPKYVFLAANSRFRGESDVHKFQKARCLHQSVDQIRTDYWAKIGGKRRDLKQLGCAVYLIDKLAIRAGNEKGDDTADTVGCCTLKVENVSFKPPTTLHLDFLGKDSIRYDRDVEIDPRVLKALQEFVFVGDNEQTSKGKRKSPKDLLFDTLNTSRLNNHLKSFMPGLTAKTFRTYNACITLQDQLEHTPEDLKGDQAALLQFYTRANFEVARLCNHQRALPKTFEQTMWMLEKRRKVLEEEIEYLRYLRLSKGGKDNKPIIELKSDTKSKPEKKTSKPTPKAKGRKAKKIDDDELDSLDEDPQPAPKQTKKKGKVAVAADDSEMEEDLFKVKQEEDFIALTLTAKEAKSQLKIKKEEEESILKNELQEINSELKEVKSQVLQLAARVGMSMDDVKKEEEEILKLTDSDTVKKGKAKVKAKAPEPPSQPTPTPSQAEDLVEINKSRKDAIELQQRLERRKDLLDKVVAQRKEWSAKYDDKSVEKLTSIINTLSERSRKMKLDIESRNEGAMFAVSTSRLNYLDPRLSVAWCKKWGLNLSKIFSKTLRDKFPWAMDVDETWRFENLSQEERKGILDSKEEDSSSGEESGDDEDTPKKAKKTSEKTARAKPKAKQAKQKPAARASASKKVARKKKQNEDSFVSDDGNDESGASYAHDSSNDEQVERRVQSPRTARQSKTAAPAPKVGMIKDESSEEQSSSDGDDGDYGFGEIKKRQRPRKKMRIDDSDDD</sequence>
<keyword evidence="7 9" id="KW-0413">Isomerase</keyword>
<feature type="compositionally biased region" description="Basic and acidic residues" evidence="11">
    <location>
        <begin position="806"/>
        <end position="815"/>
    </location>
</feature>
<feature type="compositionally biased region" description="Basic and acidic residues" evidence="11">
    <location>
        <begin position="828"/>
        <end position="840"/>
    </location>
</feature>
<evidence type="ECO:0000256" key="1">
    <source>
        <dbReference type="ARBA" id="ARBA00000213"/>
    </source>
</evidence>
<dbReference type="InterPro" id="IPR013034">
    <property type="entry name" value="DNA_topo_DNA_db_N_dom1"/>
</dbReference>
<evidence type="ECO:0000256" key="5">
    <source>
        <dbReference type="ARBA" id="ARBA00023029"/>
    </source>
</evidence>
<dbReference type="InterPro" id="IPR014727">
    <property type="entry name" value="TopoI_cat_a/b-sub_euk"/>
</dbReference>
<feature type="compositionally biased region" description="Acidic residues" evidence="11">
    <location>
        <begin position="528"/>
        <end position="538"/>
    </location>
</feature>
<dbReference type="Gene3D" id="2.170.11.10">
    <property type="entry name" value="DNA Topoisomerase I, domain 2"/>
    <property type="match status" value="1"/>
</dbReference>
<evidence type="ECO:0000256" key="10">
    <source>
        <dbReference type="SAM" id="Coils"/>
    </source>
</evidence>
<feature type="active site" description="O-(3'-phospho-DNA)-tyrosine intermediate" evidence="9">
    <location>
        <position position="756"/>
    </location>
</feature>
<evidence type="ECO:0000256" key="8">
    <source>
        <dbReference type="ARBA" id="ARBA00033297"/>
    </source>
</evidence>
<dbReference type="InterPro" id="IPR008336">
    <property type="entry name" value="TopoI_DNA-bd_euk"/>
</dbReference>
<dbReference type="Pfam" id="PF01028">
    <property type="entry name" value="Topoisom_I"/>
    <property type="match status" value="1"/>
</dbReference>